<name>A0AAD5VUI0_9AGAR</name>
<sequence>MSRPFLGRGGARNSPQSLRGRGRGATTTVQHNATLDSHVTTVGVKRPGFGMAGKPMQVTANFFKTTIPEDIIHQYDGLFFSYMRIFDATNLIFQLTFTAPTVFSPPAAYDGRKNMFSIKKFDFGENDTKEFTVIYPRADQFPSESKTPKTYKIKLTKVAEINPEVLQRFIEGKQSYDSAATTAITAMNVVVRMQPSMQYTYNVRSFFIEDDQSRDARIGDLRNGLRLWQGYFQSVRPAGNRMMINIDIATGVVFEGGPLIDLCLKHLRANPRDFSTLIPKPAGRLQDRDRLKLQRFTHGLRITVASTTGRSSARVVRKFSSRGADQELLPDKTKTVAQYYSELLGRPLQHRQMICVQVGNGALVPLELCTVIPGQLARQQVPPECARDMVRFASKRPNERLEKIISAPRKLGYTTSPYVRQFGLSTNPEGPISIRARVLDAPSLTAKEADRNGTVVPSKGAWNMDKKKFHTPVSRIAPIAFFSLESEQRFTPSDVTASFVVLRHVLSDLGIFIPAEEPIKRLGNPQGNIIEQLSALVEVAKQRKGAPPKLIVVILPELGNDLYTAVKHFGDVHVRQVLIPSHVRPFFTFRADGNHYPVYESFEVPNRKPRINVKLGGVNMALTSGGAGTVTDPLNPMIIMGADAIHPAPGATGRPSYTALVGNIDSDMAKFVAGAHSPKANTEFDSRVEIIHDLKEMAVRILKKWQANRKESDRTREARLLFYRELAALKEALHEVQITAKITLVVVAKRHHVRFFPKPTERDTINGNCPPGTVVDQDVCHPIEFDFYLQSHAGILGTSRPAHYSVLYDENSFGADTLQKFTYHLCYTYARATRAVSIPAPVYYADIVCSRAKNHYDPYETIPEADPGLADKADQDLENHKAAFRPLHQAVENLMYFSVESFCHFLVVGLADFEVQFLSFSRYLHMLSTYNLDVPKMSPPTTTLLNVIYFSLFGVALVPVKPPDTSIEIRSIT</sequence>
<dbReference type="SUPFAM" id="SSF53098">
    <property type="entry name" value="Ribonuclease H-like"/>
    <property type="match status" value="1"/>
</dbReference>
<dbReference type="InterPro" id="IPR036397">
    <property type="entry name" value="RNaseH_sf"/>
</dbReference>
<protein>
    <recommendedName>
        <fullName evidence="6">Argonaute-like protein</fullName>
    </recommendedName>
</protein>
<dbReference type="Gene3D" id="3.40.50.2300">
    <property type="match status" value="1"/>
</dbReference>
<organism evidence="4 5">
    <name type="scientific">Leucocoprinus birnbaumii</name>
    <dbReference type="NCBI Taxonomy" id="56174"/>
    <lineage>
        <taxon>Eukaryota</taxon>
        <taxon>Fungi</taxon>
        <taxon>Dikarya</taxon>
        <taxon>Basidiomycota</taxon>
        <taxon>Agaricomycotina</taxon>
        <taxon>Agaricomycetes</taxon>
        <taxon>Agaricomycetidae</taxon>
        <taxon>Agaricales</taxon>
        <taxon>Agaricineae</taxon>
        <taxon>Agaricaceae</taxon>
        <taxon>Leucocoprinus</taxon>
    </lineage>
</organism>
<dbReference type="PROSITE" id="PS50822">
    <property type="entry name" value="PIWI"/>
    <property type="match status" value="1"/>
</dbReference>
<evidence type="ECO:0008006" key="6">
    <source>
        <dbReference type="Google" id="ProtNLM"/>
    </source>
</evidence>
<dbReference type="Pfam" id="PF16487">
    <property type="entry name" value="ArgoMid"/>
    <property type="match status" value="1"/>
</dbReference>
<dbReference type="InterPro" id="IPR032472">
    <property type="entry name" value="ArgoL2"/>
</dbReference>
<evidence type="ECO:0000313" key="4">
    <source>
        <dbReference type="EMBL" id="KAJ3570209.1"/>
    </source>
</evidence>
<dbReference type="Pfam" id="PF08699">
    <property type="entry name" value="ArgoL1"/>
    <property type="match status" value="1"/>
</dbReference>
<dbReference type="SMART" id="SM01163">
    <property type="entry name" value="DUF1785"/>
    <property type="match status" value="1"/>
</dbReference>
<dbReference type="InterPro" id="IPR003165">
    <property type="entry name" value="Piwi"/>
</dbReference>
<feature type="region of interest" description="Disordered" evidence="1">
    <location>
        <begin position="1"/>
        <end position="26"/>
    </location>
</feature>
<feature type="domain" description="PAZ" evidence="2">
    <location>
        <begin position="273"/>
        <end position="373"/>
    </location>
</feature>
<evidence type="ECO:0000313" key="5">
    <source>
        <dbReference type="Proteomes" id="UP001213000"/>
    </source>
</evidence>
<dbReference type="InterPro" id="IPR003100">
    <property type="entry name" value="PAZ_dom"/>
</dbReference>
<dbReference type="Pfam" id="PF02171">
    <property type="entry name" value="Piwi"/>
    <property type="match status" value="1"/>
</dbReference>
<dbReference type="GO" id="GO:0003723">
    <property type="term" value="F:RNA binding"/>
    <property type="evidence" value="ECO:0007669"/>
    <property type="project" value="InterPro"/>
</dbReference>
<accession>A0AAD5VUI0</accession>
<dbReference type="Pfam" id="PF16486">
    <property type="entry name" value="ArgoN"/>
    <property type="match status" value="1"/>
</dbReference>
<dbReference type="InterPro" id="IPR032473">
    <property type="entry name" value="Argonaute_Mid_dom"/>
</dbReference>
<proteinExistence type="predicted"/>
<evidence type="ECO:0000259" key="2">
    <source>
        <dbReference type="PROSITE" id="PS50821"/>
    </source>
</evidence>
<feature type="domain" description="Piwi" evidence="3">
    <location>
        <begin position="550"/>
        <end position="857"/>
    </location>
</feature>
<dbReference type="Gene3D" id="2.170.260.10">
    <property type="entry name" value="paz domain"/>
    <property type="match status" value="1"/>
</dbReference>
<dbReference type="Proteomes" id="UP001213000">
    <property type="component" value="Unassembled WGS sequence"/>
</dbReference>
<evidence type="ECO:0000259" key="3">
    <source>
        <dbReference type="PROSITE" id="PS50822"/>
    </source>
</evidence>
<dbReference type="AlphaFoldDB" id="A0AAD5VUI0"/>
<dbReference type="SUPFAM" id="SSF101690">
    <property type="entry name" value="PAZ domain"/>
    <property type="match status" value="1"/>
</dbReference>
<comment type="caution">
    <text evidence="4">The sequence shown here is derived from an EMBL/GenBank/DDBJ whole genome shotgun (WGS) entry which is preliminary data.</text>
</comment>
<dbReference type="InterPro" id="IPR036085">
    <property type="entry name" value="PAZ_dom_sf"/>
</dbReference>
<dbReference type="Pfam" id="PF16488">
    <property type="entry name" value="ArgoL2"/>
    <property type="match status" value="1"/>
</dbReference>
<dbReference type="PROSITE" id="PS50821">
    <property type="entry name" value="PAZ"/>
    <property type="match status" value="1"/>
</dbReference>
<dbReference type="InterPro" id="IPR012337">
    <property type="entry name" value="RNaseH-like_sf"/>
</dbReference>
<dbReference type="PANTHER" id="PTHR22891">
    <property type="entry name" value="EUKARYOTIC TRANSLATION INITIATION FACTOR 2C"/>
    <property type="match status" value="1"/>
</dbReference>
<keyword evidence="5" id="KW-1185">Reference proteome</keyword>
<dbReference type="CDD" id="cd02846">
    <property type="entry name" value="PAZ_argonaute_like"/>
    <property type="match status" value="1"/>
</dbReference>
<dbReference type="Gene3D" id="3.30.420.10">
    <property type="entry name" value="Ribonuclease H-like superfamily/Ribonuclease H"/>
    <property type="match status" value="1"/>
</dbReference>
<dbReference type="SMART" id="SM00950">
    <property type="entry name" value="Piwi"/>
    <property type="match status" value="1"/>
</dbReference>
<evidence type="ECO:0000256" key="1">
    <source>
        <dbReference type="SAM" id="MobiDB-lite"/>
    </source>
</evidence>
<reference evidence="4" key="1">
    <citation type="submission" date="2022-07" db="EMBL/GenBank/DDBJ databases">
        <title>Genome Sequence of Leucocoprinus birnbaumii.</title>
        <authorList>
            <person name="Buettner E."/>
        </authorList>
    </citation>
    <scope>NUCLEOTIDE SEQUENCE</scope>
    <source>
        <strain evidence="4">VT141</strain>
    </source>
</reference>
<dbReference type="InterPro" id="IPR014811">
    <property type="entry name" value="ArgoL1"/>
</dbReference>
<dbReference type="EMBL" id="JANIEX010000249">
    <property type="protein sequence ID" value="KAJ3570209.1"/>
    <property type="molecule type" value="Genomic_DNA"/>
</dbReference>
<dbReference type="InterPro" id="IPR032474">
    <property type="entry name" value="Argonaute_N"/>
</dbReference>
<gene>
    <name evidence="4" type="ORF">NP233_g4554</name>
</gene>